<evidence type="ECO:0000313" key="2">
    <source>
        <dbReference type="Proteomes" id="UP000814128"/>
    </source>
</evidence>
<gene>
    <name evidence="1" type="ORF">K488DRAFT_87602</name>
</gene>
<reference evidence="1" key="1">
    <citation type="submission" date="2021-02" db="EMBL/GenBank/DDBJ databases">
        <authorList>
            <consortium name="DOE Joint Genome Institute"/>
            <person name="Ahrendt S."/>
            <person name="Looney B.P."/>
            <person name="Miyauchi S."/>
            <person name="Morin E."/>
            <person name="Drula E."/>
            <person name="Courty P.E."/>
            <person name="Chicoki N."/>
            <person name="Fauchery L."/>
            <person name="Kohler A."/>
            <person name="Kuo A."/>
            <person name="Labutti K."/>
            <person name="Pangilinan J."/>
            <person name="Lipzen A."/>
            <person name="Riley R."/>
            <person name="Andreopoulos W."/>
            <person name="He G."/>
            <person name="Johnson J."/>
            <person name="Barry K.W."/>
            <person name="Grigoriev I.V."/>
            <person name="Nagy L."/>
            <person name="Hibbett D."/>
            <person name="Henrissat B."/>
            <person name="Matheny P.B."/>
            <person name="Labbe J."/>
            <person name="Martin F."/>
        </authorList>
    </citation>
    <scope>NUCLEOTIDE SEQUENCE</scope>
    <source>
        <strain evidence="1">EC-137</strain>
    </source>
</reference>
<organism evidence="1 2">
    <name type="scientific">Vararia minispora EC-137</name>
    <dbReference type="NCBI Taxonomy" id="1314806"/>
    <lineage>
        <taxon>Eukaryota</taxon>
        <taxon>Fungi</taxon>
        <taxon>Dikarya</taxon>
        <taxon>Basidiomycota</taxon>
        <taxon>Agaricomycotina</taxon>
        <taxon>Agaricomycetes</taxon>
        <taxon>Russulales</taxon>
        <taxon>Lachnocladiaceae</taxon>
        <taxon>Vararia</taxon>
    </lineage>
</organism>
<keyword evidence="2" id="KW-1185">Reference proteome</keyword>
<name>A0ACB8QFN5_9AGAM</name>
<dbReference type="Proteomes" id="UP000814128">
    <property type="component" value="Unassembled WGS sequence"/>
</dbReference>
<dbReference type="EMBL" id="MU273612">
    <property type="protein sequence ID" value="KAI0030641.1"/>
    <property type="molecule type" value="Genomic_DNA"/>
</dbReference>
<reference evidence="1" key="2">
    <citation type="journal article" date="2022" name="New Phytol.">
        <title>Evolutionary transition to the ectomycorrhizal habit in the genomes of a hyperdiverse lineage of mushroom-forming fungi.</title>
        <authorList>
            <person name="Looney B."/>
            <person name="Miyauchi S."/>
            <person name="Morin E."/>
            <person name="Drula E."/>
            <person name="Courty P.E."/>
            <person name="Kohler A."/>
            <person name="Kuo A."/>
            <person name="LaButti K."/>
            <person name="Pangilinan J."/>
            <person name="Lipzen A."/>
            <person name="Riley R."/>
            <person name="Andreopoulos W."/>
            <person name="He G."/>
            <person name="Johnson J."/>
            <person name="Nolan M."/>
            <person name="Tritt A."/>
            <person name="Barry K.W."/>
            <person name="Grigoriev I.V."/>
            <person name="Nagy L.G."/>
            <person name="Hibbett D."/>
            <person name="Henrissat B."/>
            <person name="Matheny P.B."/>
            <person name="Labbe J."/>
            <person name="Martin F.M."/>
        </authorList>
    </citation>
    <scope>NUCLEOTIDE SEQUENCE</scope>
    <source>
        <strain evidence="1">EC-137</strain>
    </source>
</reference>
<comment type="caution">
    <text evidence="1">The sequence shown here is derived from an EMBL/GenBank/DDBJ whole genome shotgun (WGS) entry which is preliminary data.</text>
</comment>
<sequence>MAATMTSEAYPFTLPTIYIESAQLAPKRFAGSRPLPSPPSLVVVAPSTLAPTRAGPTAHDDEESPRVISRPKRVTFITNWASGIEPGSPAAPSPLNTPISPLLSAGTQDIARRLLEFAGLPPVRLARAMPPASVAVLAPSHRRSSRLQLVQKLQAPTSNTAPSPSPASIRSPAAALSPVSVSSSVALRQFRVGLNQPPVKRPARHPSSRRAPLSRLASTRRRREVRRSTCSRVLVIAAQHPPAPEPKPAPREVFLDDEEWEFAPLVVLNGDNMPDDDDWEDFDAPAHPASVTPPDSVCSHPSDLDPSRMLPRAQDVRSPVRATPPDSGTRRSPPHSGSSSGAILAIPARSQRRAPHLRKPSYVTAPDDLALPSSPVGPPHLAPLQFPRRRPAPLSIPSPAREQRYANMSPSPRILTVSSLGHSSASSPTRVTVSPLDIQKIRAAFVAGAFMRRPADIGAVPEKALPPSPPLLSDGDKENARIPERGREADGRKGRSRSPRMQGLQSGVRSMLSAVSSLRTGSSSRSSSSKRTWL</sequence>
<proteinExistence type="predicted"/>
<accession>A0ACB8QFN5</accession>
<evidence type="ECO:0000313" key="1">
    <source>
        <dbReference type="EMBL" id="KAI0030641.1"/>
    </source>
</evidence>
<protein>
    <submittedName>
        <fullName evidence="1">Uncharacterized protein</fullName>
    </submittedName>
</protein>